<protein>
    <submittedName>
        <fullName evidence="2">Transcriptional regulator</fullName>
    </submittedName>
</protein>
<dbReference type="EMBL" id="CP017886">
    <property type="protein sequence ID" value="APC16309.1"/>
    <property type="molecule type" value="Genomic_DNA"/>
</dbReference>
<dbReference type="GeneID" id="46908856"/>
<reference evidence="3" key="1">
    <citation type="submission" date="2016-10" db="EMBL/GenBank/DDBJ databases">
        <title>Pseudomonas frederiksbergensis ERGS4:02 complete genome.</title>
        <authorList>
            <person name="Kumar R."/>
            <person name="Acharya V."/>
            <person name="Singh D."/>
        </authorList>
    </citation>
    <scope>NUCLEOTIDE SEQUENCE [LARGE SCALE GENOMIC DNA]</scope>
    <source>
        <strain evidence="3">ERGS4:02</strain>
    </source>
</reference>
<dbReference type="Proteomes" id="UP000182567">
    <property type="component" value="Chromosome"/>
</dbReference>
<accession>A0A1J0EJK9</accession>
<proteinExistence type="predicted"/>
<dbReference type="Pfam" id="PF08765">
    <property type="entry name" value="Mor"/>
    <property type="match status" value="1"/>
</dbReference>
<dbReference type="Gene3D" id="1.10.10.60">
    <property type="entry name" value="Homeodomain-like"/>
    <property type="match status" value="1"/>
</dbReference>
<dbReference type="RefSeq" id="WP_071552232.1">
    <property type="nucleotide sequence ID" value="NZ_CP017886.1"/>
</dbReference>
<dbReference type="SUPFAM" id="SSF46689">
    <property type="entry name" value="Homeodomain-like"/>
    <property type="match status" value="1"/>
</dbReference>
<dbReference type="PANTHER" id="PTHR37812">
    <property type="entry name" value="MU-LIKE PROPHAGE FLUMU PROTEIN C"/>
    <property type="match status" value="1"/>
</dbReference>
<organism evidence="2 3">
    <name type="scientific">Pseudomonas frederiksbergensis</name>
    <dbReference type="NCBI Taxonomy" id="104087"/>
    <lineage>
        <taxon>Bacteria</taxon>
        <taxon>Pseudomonadati</taxon>
        <taxon>Pseudomonadota</taxon>
        <taxon>Gammaproteobacteria</taxon>
        <taxon>Pseudomonadales</taxon>
        <taxon>Pseudomonadaceae</taxon>
        <taxon>Pseudomonas</taxon>
    </lineage>
</organism>
<name>A0A1J0EJK9_9PSED</name>
<evidence type="ECO:0000259" key="1">
    <source>
        <dbReference type="Pfam" id="PF08765"/>
    </source>
</evidence>
<dbReference type="OrthoDB" id="6387485at2"/>
<sequence>MNEELFPDDTDKLDPEKVLAHMEAPTVLARWEGTLGEMVRVAEVELRKALNNTDSAPELARRVVYAICEHQGGTVMYLPRGTILKRAMRDAAIYQDWRDKGVKPADMVSKYDLSSQTIYDIIARQRALHRKSEPDLFGFDDGTIH</sequence>
<dbReference type="InterPro" id="IPR014875">
    <property type="entry name" value="Mor_transcription_activator"/>
</dbReference>
<evidence type="ECO:0000313" key="2">
    <source>
        <dbReference type="EMBL" id="APC16309.1"/>
    </source>
</evidence>
<evidence type="ECO:0000313" key="3">
    <source>
        <dbReference type="Proteomes" id="UP000182567"/>
    </source>
</evidence>
<dbReference type="InterPro" id="IPR052411">
    <property type="entry name" value="c-mor_Regulatory_Protein"/>
</dbReference>
<feature type="domain" description="Mor transcription activator" evidence="1">
    <location>
        <begin position="30"/>
        <end position="132"/>
    </location>
</feature>
<dbReference type="InterPro" id="IPR009057">
    <property type="entry name" value="Homeodomain-like_sf"/>
</dbReference>
<gene>
    <name evidence="2" type="ORF">BLL42_11430</name>
</gene>
<dbReference type="AlphaFoldDB" id="A0A1J0EJK9"/>
<dbReference type="PANTHER" id="PTHR37812:SF1">
    <property type="entry name" value="MU-LIKE PROPHAGE FLUMU PROTEIN C"/>
    <property type="match status" value="1"/>
</dbReference>